<comment type="caution">
    <text evidence="1">The sequence shown here is derived from an EMBL/GenBank/DDBJ whole genome shotgun (WGS) entry which is preliminary data.</text>
</comment>
<sequence length="82" mass="9244">MTTDAPHLPRRPLWSCRACAAAWPCDAARETLLTEYVGNRVALSVYLCTMLYDATSDLHLLYQSGGPSPRELYARFIGWVPR</sequence>
<protein>
    <recommendedName>
        <fullName evidence="3">Flavin reductase</fullName>
    </recommendedName>
</protein>
<accession>A0ABU7RT46</accession>
<evidence type="ECO:0000313" key="2">
    <source>
        <dbReference type="Proteomes" id="UP001332243"/>
    </source>
</evidence>
<proteinExistence type="predicted"/>
<keyword evidence="2" id="KW-1185">Reference proteome</keyword>
<name>A0ABU7RT46_9ACTN</name>
<dbReference type="RefSeq" id="WP_331214793.1">
    <property type="nucleotide sequence ID" value="NZ_JAZGQK010000012.1"/>
</dbReference>
<gene>
    <name evidence="1" type="ORF">V1633_14360</name>
</gene>
<evidence type="ECO:0008006" key="3">
    <source>
        <dbReference type="Google" id="ProtNLM"/>
    </source>
</evidence>
<evidence type="ECO:0000313" key="1">
    <source>
        <dbReference type="EMBL" id="MEE6259667.1"/>
    </source>
</evidence>
<reference evidence="1 2" key="1">
    <citation type="submission" date="2024-01" db="EMBL/GenBank/DDBJ databases">
        <title>Genome insights into Plantactinospora sonchi sp. nov.</title>
        <authorList>
            <person name="Wang L."/>
        </authorList>
    </citation>
    <scope>NUCLEOTIDE SEQUENCE [LARGE SCALE GENOMIC DNA]</scope>
    <source>
        <strain evidence="1 2">NEAU-QY2</strain>
    </source>
</reference>
<organism evidence="1 2">
    <name type="scientific">Plantactinospora sonchi</name>
    <dbReference type="NCBI Taxonomy" id="1544735"/>
    <lineage>
        <taxon>Bacteria</taxon>
        <taxon>Bacillati</taxon>
        <taxon>Actinomycetota</taxon>
        <taxon>Actinomycetes</taxon>
        <taxon>Micromonosporales</taxon>
        <taxon>Micromonosporaceae</taxon>
        <taxon>Plantactinospora</taxon>
    </lineage>
</organism>
<dbReference type="EMBL" id="JAZGQK010000012">
    <property type="protein sequence ID" value="MEE6259667.1"/>
    <property type="molecule type" value="Genomic_DNA"/>
</dbReference>
<dbReference type="Proteomes" id="UP001332243">
    <property type="component" value="Unassembled WGS sequence"/>
</dbReference>